<dbReference type="GO" id="GO:0002098">
    <property type="term" value="P:tRNA wobble uridine modification"/>
    <property type="evidence" value="ECO:0007669"/>
    <property type="project" value="InterPro"/>
</dbReference>
<comment type="function">
    <text evidence="2 11">NAD-binding protein involved in the addition of a carboxymethylaminomethyl (cmnm) group at the wobble position (U34) of certain tRNAs, forming tRNA-cmnm(5)s(2)U34.</text>
</comment>
<dbReference type="AlphaFoldDB" id="A0A2U2CIV2"/>
<evidence type="ECO:0000313" key="13">
    <source>
        <dbReference type="EMBL" id="PWE31796.1"/>
    </source>
</evidence>
<dbReference type="GO" id="GO:0005829">
    <property type="term" value="C:cytosol"/>
    <property type="evidence" value="ECO:0007669"/>
    <property type="project" value="TreeGrafter"/>
</dbReference>
<dbReference type="InterPro" id="IPR004416">
    <property type="entry name" value="MnmG"/>
</dbReference>
<evidence type="ECO:0000256" key="2">
    <source>
        <dbReference type="ARBA" id="ARBA00003717"/>
    </source>
</evidence>
<dbReference type="GO" id="GO:0030488">
    <property type="term" value="P:tRNA methylation"/>
    <property type="evidence" value="ECO:0007669"/>
    <property type="project" value="TreeGrafter"/>
</dbReference>
<evidence type="ECO:0000313" key="14">
    <source>
        <dbReference type="Proteomes" id="UP000244940"/>
    </source>
</evidence>
<proteinExistence type="inferred from homology"/>
<dbReference type="Gene3D" id="3.50.50.60">
    <property type="entry name" value="FAD/NAD(P)-binding domain"/>
    <property type="match status" value="2"/>
</dbReference>
<dbReference type="Gene3D" id="1.10.150.570">
    <property type="entry name" value="GidA associated domain, C-terminal subdomain"/>
    <property type="match status" value="1"/>
</dbReference>
<evidence type="ECO:0000256" key="10">
    <source>
        <dbReference type="ARBA" id="ARBA00031800"/>
    </source>
</evidence>
<keyword evidence="14" id="KW-1185">Reference proteome</keyword>
<name>A0A2U2CIV2_9RHOB</name>
<reference evidence="13 14" key="1">
    <citation type="submission" date="2018-05" db="EMBL/GenBank/DDBJ databases">
        <title>Pararhodobacter marina sp. nov., isolated from deep-sea water of the Indian Ocean.</title>
        <authorList>
            <person name="Lai Q.Sr."/>
            <person name="Liu X."/>
            <person name="Shao Z."/>
        </authorList>
    </citation>
    <scope>NUCLEOTIDE SEQUENCE [LARGE SCALE GENOMIC DNA]</scope>
    <source>
        <strain evidence="13 14">CIC4N-9</strain>
    </source>
</reference>
<dbReference type="GO" id="GO:0050660">
    <property type="term" value="F:flavin adenine dinucleotide binding"/>
    <property type="evidence" value="ECO:0007669"/>
    <property type="project" value="UniProtKB-UniRule"/>
</dbReference>
<dbReference type="PROSITE" id="PS01280">
    <property type="entry name" value="GIDA_1"/>
    <property type="match status" value="1"/>
</dbReference>
<dbReference type="SUPFAM" id="SSF51905">
    <property type="entry name" value="FAD/NAD(P)-binding domain"/>
    <property type="match status" value="1"/>
</dbReference>
<dbReference type="SMART" id="SM01228">
    <property type="entry name" value="GIDA_assoc_3"/>
    <property type="match status" value="1"/>
</dbReference>
<feature type="binding site" evidence="11">
    <location>
        <begin position="272"/>
        <end position="286"/>
    </location>
    <ligand>
        <name>NAD(+)</name>
        <dbReference type="ChEBI" id="CHEBI:57540"/>
    </ligand>
</feature>
<evidence type="ECO:0000256" key="4">
    <source>
        <dbReference type="ARBA" id="ARBA00020461"/>
    </source>
</evidence>
<dbReference type="EMBL" id="QEYD01000001">
    <property type="protein sequence ID" value="PWE31796.1"/>
    <property type="molecule type" value="Genomic_DNA"/>
</dbReference>
<dbReference type="InterPro" id="IPR002218">
    <property type="entry name" value="MnmG-rel"/>
</dbReference>
<feature type="binding site" evidence="11">
    <location>
        <begin position="13"/>
        <end position="18"/>
    </location>
    <ligand>
        <name>FAD</name>
        <dbReference type="ChEBI" id="CHEBI:57692"/>
    </ligand>
</feature>
<evidence type="ECO:0000256" key="3">
    <source>
        <dbReference type="ARBA" id="ARBA00007653"/>
    </source>
</evidence>
<keyword evidence="7 11" id="KW-0274">FAD</keyword>
<dbReference type="InterPro" id="IPR040131">
    <property type="entry name" value="MnmG_N"/>
</dbReference>
<keyword evidence="8 11" id="KW-0520">NAD</keyword>
<dbReference type="InterPro" id="IPR020595">
    <property type="entry name" value="MnmG-rel_CS"/>
</dbReference>
<dbReference type="PROSITE" id="PS01281">
    <property type="entry name" value="GIDA_2"/>
    <property type="match status" value="1"/>
</dbReference>
<accession>A0A2U2CIV2</accession>
<dbReference type="RefSeq" id="WP_109531597.1">
    <property type="nucleotide sequence ID" value="NZ_QEYD01000001.1"/>
</dbReference>
<keyword evidence="11" id="KW-0963">Cytoplasm</keyword>
<comment type="caution">
    <text evidence="13">The sequence shown here is derived from an EMBL/GenBank/DDBJ whole genome shotgun (WGS) entry which is preliminary data.</text>
</comment>
<dbReference type="FunFam" id="3.50.50.60:FF:000002">
    <property type="entry name" value="tRNA uridine 5-carboxymethylaminomethyl modification enzyme MnmG"/>
    <property type="match status" value="1"/>
</dbReference>
<dbReference type="FunFam" id="1.10.150.570:FF:000001">
    <property type="entry name" value="tRNA uridine 5-carboxymethylaminomethyl modification enzyme MnmG"/>
    <property type="match status" value="1"/>
</dbReference>
<dbReference type="GeneID" id="94363651"/>
<evidence type="ECO:0000256" key="8">
    <source>
        <dbReference type="ARBA" id="ARBA00023027"/>
    </source>
</evidence>
<evidence type="ECO:0000256" key="9">
    <source>
        <dbReference type="ARBA" id="ARBA00025948"/>
    </source>
</evidence>
<dbReference type="PRINTS" id="PR00368">
    <property type="entry name" value="FADPNR"/>
</dbReference>
<dbReference type="Proteomes" id="UP000244940">
    <property type="component" value="Unassembled WGS sequence"/>
</dbReference>
<dbReference type="Pfam" id="PF01134">
    <property type="entry name" value="GIDA"/>
    <property type="match status" value="1"/>
</dbReference>
<dbReference type="PANTHER" id="PTHR11806:SF0">
    <property type="entry name" value="PROTEIN MTO1 HOMOLOG, MITOCHONDRIAL"/>
    <property type="match status" value="1"/>
</dbReference>
<dbReference type="OrthoDB" id="9815560at2"/>
<comment type="subcellular location">
    <subcellularLocation>
        <location evidence="11">Cytoplasm</location>
    </subcellularLocation>
</comment>
<dbReference type="Gene3D" id="2.40.30.260">
    <property type="match status" value="1"/>
</dbReference>
<evidence type="ECO:0000256" key="1">
    <source>
        <dbReference type="ARBA" id="ARBA00001974"/>
    </source>
</evidence>
<dbReference type="HAMAP" id="MF_00129">
    <property type="entry name" value="MnmG_GidA"/>
    <property type="match status" value="1"/>
</dbReference>
<comment type="cofactor">
    <cofactor evidence="1 11">
        <name>FAD</name>
        <dbReference type="ChEBI" id="CHEBI:57692"/>
    </cofactor>
</comment>
<dbReference type="InterPro" id="IPR047001">
    <property type="entry name" value="MnmG_C_subdom"/>
</dbReference>
<organism evidence="13 14">
    <name type="scientific">Pararhodobacter marinus</name>
    <dbReference type="NCBI Taxonomy" id="2184063"/>
    <lineage>
        <taxon>Bacteria</taxon>
        <taxon>Pseudomonadati</taxon>
        <taxon>Pseudomonadota</taxon>
        <taxon>Alphaproteobacteria</taxon>
        <taxon>Rhodobacterales</taxon>
        <taxon>Paracoccaceae</taxon>
        <taxon>Pararhodobacter</taxon>
    </lineage>
</organism>
<gene>
    <name evidence="11" type="primary">mnmG</name>
    <name evidence="11" type="synonym">gidA</name>
    <name evidence="13" type="ORF">C4N9_01995</name>
</gene>
<protein>
    <recommendedName>
        <fullName evidence="4 11">tRNA uridine 5-carboxymethylaminomethyl modification enzyme MnmG</fullName>
    </recommendedName>
    <alternativeName>
        <fullName evidence="10 11">Glucose-inhibited division protein A</fullName>
    </alternativeName>
</protein>
<dbReference type="PRINTS" id="PR00411">
    <property type="entry name" value="PNDRDTASEI"/>
</dbReference>
<comment type="caution">
    <text evidence="11">Lacks conserved residue(s) required for the propagation of feature annotation.</text>
</comment>
<evidence type="ECO:0000256" key="5">
    <source>
        <dbReference type="ARBA" id="ARBA00022630"/>
    </source>
</evidence>
<dbReference type="InterPro" id="IPR026904">
    <property type="entry name" value="MnmG_C"/>
</dbReference>
<keyword evidence="6 11" id="KW-0819">tRNA processing</keyword>
<dbReference type="NCBIfam" id="TIGR00136">
    <property type="entry name" value="mnmG_gidA"/>
    <property type="match status" value="1"/>
</dbReference>
<keyword evidence="5 11" id="KW-0285">Flavoprotein</keyword>
<dbReference type="Pfam" id="PF13932">
    <property type="entry name" value="SAM_GIDA_C"/>
    <property type="match status" value="1"/>
</dbReference>
<evidence type="ECO:0000256" key="11">
    <source>
        <dbReference type="HAMAP-Rule" id="MF_00129"/>
    </source>
</evidence>
<dbReference type="InterPro" id="IPR036188">
    <property type="entry name" value="FAD/NAD-bd_sf"/>
</dbReference>
<feature type="domain" description="tRNA uridine 5-carboxymethylaminomethyl modification enzyme C-terminal subdomain" evidence="12">
    <location>
        <begin position="541"/>
        <end position="612"/>
    </location>
</feature>
<sequence>MFHVKQYDVIVVGAGHAGVEAALAAARRNARTALITFRKSDLGVMSCNPAIGGIGKGHLVREIDALDGMMGCAGDYAAIQYRLLNRSRGPAVQGPRVQADRERYAAFVQRYVAAQQGLDVIEAEVVDIRVDSGEAKAIVLADGSEILARAIVLATGTFLRGEIHVGTERIAAGRRGAPAAERLGDRLREAADGIGRLKTGTPARLVASSIDWGVIGEQPGDEYPEFLSFQTSTVQARQVPCGVTETNARTHEIIAKNLHLSAMHVGNISGVGPRYCPSIEDKVVRFAEKSGHNVFLEPEGLSSELVYPNGISTSLPGDVQIEFLRSIKGLENVEVRHIGYAIEYDYLDPRGLRATLEHRHIAGLFLAGQINGTTGYEEAGAQGLLAGANAAARATGAEELVLSRFDSYIGVMIDDLIHRGVSEPYRMFTSRAEYRLSIRADNADQRLTPIGVDTNLVSEDRKQAFDEKMNRLQASSKKMSADFVDPDVALALNLLVSKTGKKRSWRDAAGQLVAEKRSCADLLPYLPGIDLSDLEQVGRDAFYEPYLERQLREAERLKRENAVMIPQEIDYTLIASLSNELKTKLSNHRPNTLGEAERIEGMTPAAMSAVLAHIRLQEKRHRVAR</sequence>
<evidence type="ECO:0000256" key="6">
    <source>
        <dbReference type="ARBA" id="ARBA00022694"/>
    </source>
</evidence>
<dbReference type="InterPro" id="IPR044920">
    <property type="entry name" value="MnmG_C_subdom_sf"/>
</dbReference>
<dbReference type="PANTHER" id="PTHR11806">
    <property type="entry name" value="GLUCOSE INHIBITED DIVISION PROTEIN A"/>
    <property type="match status" value="1"/>
</dbReference>
<evidence type="ECO:0000256" key="7">
    <source>
        <dbReference type="ARBA" id="ARBA00022827"/>
    </source>
</evidence>
<comment type="similarity">
    <text evidence="3 11">Belongs to the MnmG family.</text>
</comment>
<comment type="subunit">
    <text evidence="9 11">Homodimer. Heterotetramer of two MnmE and two MnmG subunits.</text>
</comment>
<evidence type="ECO:0000259" key="12">
    <source>
        <dbReference type="SMART" id="SM01228"/>
    </source>
</evidence>